<organism evidence="1 2">
    <name type="scientific">Phocaeicola coprocola DSM 17136</name>
    <dbReference type="NCBI Taxonomy" id="470145"/>
    <lineage>
        <taxon>Bacteria</taxon>
        <taxon>Pseudomonadati</taxon>
        <taxon>Bacteroidota</taxon>
        <taxon>Bacteroidia</taxon>
        <taxon>Bacteroidales</taxon>
        <taxon>Bacteroidaceae</taxon>
        <taxon>Phocaeicola</taxon>
    </lineage>
</organism>
<sequence length="44" mass="5289">MFNFNLSVKIYRSIACFHLNENIDTFFKGFCVFLPYVFCRTTKI</sequence>
<reference evidence="1 2" key="1">
    <citation type="submission" date="2008-04" db="EMBL/GenBank/DDBJ databases">
        <title>Draft genome sequence of Bacteroides coprocola (DSM 17136).</title>
        <authorList>
            <person name="Sudarsanam P."/>
            <person name="Ley R."/>
            <person name="Guruge J."/>
            <person name="Turnbaugh P.J."/>
            <person name="Mahowald M."/>
            <person name="Liep D."/>
            <person name="Gordon J."/>
        </authorList>
    </citation>
    <scope>NUCLEOTIDE SEQUENCE [LARGE SCALE GENOMIC DNA]</scope>
    <source>
        <strain evidence="1 2">DSM 17136</strain>
    </source>
</reference>
<dbReference type="EMBL" id="ABIY02000098">
    <property type="protein sequence ID" value="EDV00206.1"/>
    <property type="molecule type" value="Genomic_DNA"/>
</dbReference>
<evidence type="ECO:0000313" key="1">
    <source>
        <dbReference type="EMBL" id="EDV00206.1"/>
    </source>
</evidence>
<reference evidence="1 2" key="2">
    <citation type="submission" date="2008-04" db="EMBL/GenBank/DDBJ databases">
        <authorList>
            <person name="Fulton L."/>
            <person name="Clifton S."/>
            <person name="Fulton B."/>
            <person name="Xu J."/>
            <person name="Minx P."/>
            <person name="Pepin K.H."/>
            <person name="Johnson M."/>
            <person name="Thiruvilangam P."/>
            <person name="Bhonagiri V."/>
            <person name="Nash W.E."/>
            <person name="Mardis E.R."/>
            <person name="Wilson R.K."/>
        </authorList>
    </citation>
    <scope>NUCLEOTIDE SEQUENCE [LARGE SCALE GENOMIC DNA]</scope>
    <source>
        <strain evidence="1 2">DSM 17136</strain>
    </source>
</reference>
<protein>
    <submittedName>
        <fullName evidence="1">Uncharacterized protein</fullName>
    </submittedName>
</protein>
<gene>
    <name evidence="1" type="ORF">BACCOP_02679</name>
</gene>
<accession>B3JL98</accession>
<comment type="caution">
    <text evidence="1">The sequence shown here is derived from an EMBL/GenBank/DDBJ whole genome shotgun (WGS) entry which is preliminary data.</text>
</comment>
<dbReference type="HOGENOM" id="CLU_3212266_0_0_10"/>
<dbReference type="Proteomes" id="UP000003146">
    <property type="component" value="Unassembled WGS sequence"/>
</dbReference>
<proteinExistence type="predicted"/>
<evidence type="ECO:0000313" key="2">
    <source>
        <dbReference type="Proteomes" id="UP000003146"/>
    </source>
</evidence>
<name>B3JL98_9BACT</name>
<dbReference type="STRING" id="470145.BACCOP_02679"/>
<dbReference type="AlphaFoldDB" id="B3JL98"/>